<sequence length="117" mass="12943">MGRRPTTHSTGETTDPSKVPLPKTPTKSTDDLRGRKAPTAVFSDTGERSPYLQDSHMVTPKSANHMERVRATADDSAYTRRTNKGSGRSSVDDFNSAMIRRTMTTTRTILQATEEVE</sequence>
<dbReference type="OrthoDB" id="118240at2759"/>
<feature type="region of interest" description="Disordered" evidence="1">
    <location>
        <begin position="1"/>
        <end position="97"/>
    </location>
</feature>
<accession>A0A9W7CRB8</accession>
<feature type="compositionally biased region" description="Basic and acidic residues" evidence="1">
    <location>
        <begin position="64"/>
        <end position="73"/>
    </location>
</feature>
<dbReference type="EMBL" id="BSXW01001666">
    <property type="protein sequence ID" value="GMF38377.1"/>
    <property type="molecule type" value="Genomic_DNA"/>
</dbReference>
<dbReference type="AlphaFoldDB" id="A0A9W7CRB8"/>
<proteinExistence type="predicted"/>
<evidence type="ECO:0000313" key="2">
    <source>
        <dbReference type="EMBL" id="GMF38377.1"/>
    </source>
</evidence>
<protein>
    <submittedName>
        <fullName evidence="2">Unnamed protein product</fullName>
    </submittedName>
</protein>
<evidence type="ECO:0000256" key="1">
    <source>
        <dbReference type="SAM" id="MobiDB-lite"/>
    </source>
</evidence>
<keyword evidence="3" id="KW-1185">Reference proteome</keyword>
<gene>
    <name evidence="2" type="ORF">Plil01_001604200</name>
</gene>
<feature type="compositionally biased region" description="Polar residues" evidence="1">
    <location>
        <begin position="84"/>
        <end position="93"/>
    </location>
</feature>
<organism evidence="2 3">
    <name type="scientific">Phytophthora lilii</name>
    <dbReference type="NCBI Taxonomy" id="2077276"/>
    <lineage>
        <taxon>Eukaryota</taxon>
        <taxon>Sar</taxon>
        <taxon>Stramenopiles</taxon>
        <taxon>Oomycota</taxon>
        <taxon>Peronosporomycetes</taxon>
        <taxon>Peronosporales</taxon>
        <taxon>Peronosporaceae</taxon>
        <taxon>Phytophthora</taxon>
    </lineage>
</organism>
<dbReference type="Proteomes" id="UP001165083">
    <property type="component" value="Unassembled WGS sequence"/>
</dbReference>
<feature type="compositionally biased region" description="Polar residues" evidence="1">
    <location>
        <begin position="7"/>
        <end position="16"/>
    </location>
</feature>
<comment type="caution">
    <text evidence="2">The sequence shown here is derived from an EMBL/GenBank/DDBJ whole genome shotgun (WGS) entry which is preliminary data.</text>
</comment>
<reference evidence="2" key="1">
    <citation type="submission" date="2023-04" db="EMBL/GenBank/DDBJ databases">
        <title>Phytophthora lilii NBRC 32176.</title>
        <authorList>
            <person name="Ichikawa N."/>
            <person name="Sato H."/>
            <person name="Tonouchi N."/>
        </authorList>
    </citation>
    <scope>NUCLEOTIDE SEQUENCE</scope>
    <source>
        <strain evidence="2">NBRC 32176</strain>
    </source>
</reference>
<name>A0A9W7CRB8_9STRA</name>
<evidence type="ECO:0000313" key="3">
    <source>
        <dbReference type="Proteomes" id="UP001165083"/>
    </source>
</evidence>